<sequence length="67" mass="7567">MPAELSARHLLDRALDAHGTWATLRALVAAMFARRRRPGVPNGLGDHLRRDLGLPPEAQSPRYWDIR</sequence>
<comment type="caution">
    <text evidence="2">The sequence shown here is derived from an EMBL/GenBank/DDBJ whole genome shotgun (WGS) entry which is preliminary data.</text>
</comment>
<dbReference type="AlphaFoldDB" id="A0A5D0RGF9"/>
<evidence type="ECO:0008006" key="4">
    <source>
        <dbReference type="Google" id="ProtNLM"/>
    </source>
</evidence>
<dbReference type="Proteomes" id="UP000322080">
    <property type="component" value="Unassembled WGS sequence"/>
</dbReference>
<organism evidence="2 3">
    <name type="scientific">Maritimibacter fusiformis</name>
    <dbReference type="NCBI Taxonomy" id="2603819"/>
    <lineage>
        <taxon>Bacteria</taxon>
        <taxon>Pseudomonadati</taxon>
        <taxon>Pseudomonadota</taxon>
        <taxon>Alphaproteobacteria</taxon>
        <taxon>Rhodobacterales</taxon>
        <taxon>Roseobacteraceae</taxon>
        <taxon>Maritimibacter</taxon>
    </lineage>
</organism>
<gene>
    <name evidence="2" type="ORF">FVF75_13810</name>
</gene>
<evidence type="ECO:0000313" key="3">
    <source>
        <dbReference type="Proteomes" id="UP000322080"/>
    </source>
</evidence>
<name>A0A5D0RGF9_9RHOB</name>
<proteinExistence type="predicted"/>
<reference evidence="2 3" key="1">
    <citation type="submission" date="2019-08" db="EMBL/GenBank/DDBJ databases">
        <title>Identification of a novel species of the genus Boseongicola.</title>
        <authorList>
            <person name="Zhang X.-Q."/>
        </authorList>
    </citation>
    <scope>NUCLEOTIDE SEQUENCE [LARGE SCALE GENOMIC DNA]</scope>
    <source>
        <strain evidence="2 3">HY14</strain>
    </source>
</reference>
<keyword evidence="3" id="KW-1185">Reference proteome</keyword>
<dbReference type="EMBL" id="VSIY01000013">
    <property type="protein sequence ID" value="TYB80697.1"/>
    <property type="molecule type" value="Genomic_DNA"/>
</dbReference>
<feature type="region of interest" description="Disordered" evidence="1">
    <location>
        <begin position="43"/>
        <end position="67"/>
    </location>
</feature>
<accession>A0A5D0RGF9</accession>
<evidence type="ECO:0000313" key="2">
    <source>
        <dbReference type="EMBL" id="TYB80697.1"/>
    </source>
</evidence>
<evidence type="ECO:0000256" key="1">
    <source>
        <dbReference type="SAM" id="MobiDB-lite"/>
    </source>
</evidence>
<protein>
    <recommendedName>
        <fullName evidence="4">DUF1127 domain-containing protein</fullName>
    </recommendedName>
</protein>